<dbReference type="Pfam" id="PF12937">
    <property type="entry name" value="F-box-like"/>
    <property type="match status" value="1"/>
</dbReference>
<evidence type="ECO:0000259" key="1">
    <source>
        <dbReference type="Pfam" id="PF12937"/>
    </source>
</evidence>
<dbReference type="Gene3D" id="1.20.1280.50">
    <property type="match status" value="1"/>
</dbReference>
<proteinExistence type="predicted"/>
<dbReference type="PANTHER" id="PTHR35828">
    <property type="entry name" value="OS08G0203800 PROTEIN-RELATED"/>
    <property type="match status" value="1"/>
</dbReference>
<evidence type="ECO:0000313" key="3">
    <source>
        <dbReference type="EMBL" id="RCV39603.1"/>
    </source>
</evidence>
<reference evidence="3" key="1">
    <citation type="journal article" date="2012" name="Nat. Biotechnol.">
        <title>Reference genome sequence of the model plant Setaria.</title>
        <authorList>
            <person name="Bennetzen J.L."/>
            <person name="Schmutz J."/>
            <person name="Wang H."/>
            <person name="Percifield R."/>
            <person name="Hawkins J."/>
            <person name="Pontaroli A.C."/>
            <person name="Estep M."/>
            <person name="Feng L."/>
            <person name="Vaughn J.N."/>
            <person name="Grimwood J."/>
            <person name="Jenkins J."/>
            <person name="Barry K."/>
            <person name="Lindquist E."/>
            <person name="Hellsten U."/>
            <person name="Deshpande S."/>
            <person name="Wang X."/>
            <person name="Wu X."/>
            <person name="Mitros T."/>
            <person name="Triplett J."/>
            <person name="Yang X."/>
            <person name="Ye C.Y."/>
            <person name="Mauro-Herrera M."/>
            <person name="Wang L."/>
            <person name="Li P."/>
            <person name="Sharma M."/>
            <person name="Sharma R."/>
            <person name="Ronald P.C."/>
            <person name="Panaud O."/>
            <person name="Kellogg E.A."/>
            <person name="Brutnell T.P."/>
            <person name="Doust A.N."/>
            <person name="Tuskan G.A."/>
            <person name="Rokhsar D."/>
            <person name="Devos K.M."/>
        </authorList>
    </citation>
    <scope>NUCLEOTIDE SEQUENCE [LARGE SCALE GENOMIC DNA]</scope>
    <source>
        <strain evidence="3">Yugu1</strain>
    </source>
</reference>
<protein>
    <submittedName>
        <fullName evidence="3">Uncharacterized protein</fullName>
    </submittedName>
</protein>
<organism evidence="3">
    <name type="scientific">Setaria italica</name>
    <name type="common">Foxtail millet</name>
    <name type="synonym">Panicum italicum</name>
    <dbReference type="NCBI Taxonomy" id="4555"/>
    <lineage>
        <taxon>Eukaryota</taxon>
        <taxon>Viridiplantae</taxon>
        <taxon>Streptophyta</taxon>
        <taxon>Embryophyta</taxon>
        <taxon>Tracheophyta</taxon>
        <taxon>Spermatophyta</taxon>
        <taxon>Magnoliopsida</taxon>
        <taxon>Liliopsida</taxon>
        <taxon>Poales</taxon>
        <taxon>Poaceae</taxon>
        <taxon>PACMAD clade</taxon>
        <taxon>Panicoideae</taxon>
        <taxon>Panicodae</taxon>
        <taxon>Paniceae</taxon>
        <taxon>Cenchrinae</taxon>
        <taxon>Setaria</taxon>
    </lineage>
</organism>
<dbReference type="PANTHER" id="PTHR35828:SF16">
    <property type="entry name" value="F-BOX DOMAIN-CONTAINING PROTEIN"/>
    <property type="match status" value="1"/>
</dbReference>
<dbReference type="InterPro" id="IPR036047">
    <property type="entry name" value="F-box-like_dom_sf"/>
</dbReference>
<sequence length="350" mass="38744">MWASLPCDLLVDILRRLDSASAVVRCAGACKPWRRAIIANASRLRPYPDRFNPNLLLGFFHRRWLDGRHVARLQYVPGPFEDLLSSDVAADTTVPAAAARGGVDAASYDEPLSSRDGFLLLGGSAAGDLCLCNPLTGSCSFVPNPAATFGPICKYMLVTGDDDSTPGVGVFSCASGEWGPLRWSAVAEEDDRFRPYLCEEAKDVVVGRDSVVYCLVELMVGFAHDGREHWCVLAVDVRTERTWTVQLQERLMALDLRIRCSMIALATSEDGRLSLILKRQGHKIDVWVLIGGDGRWMLRRTIDVQGFIPYYWPHFWNVRISSFCPRSGCLFGDIDGQDILINLDRGSGTN</sequence>
<dbReference type="InterPro" id="IPR056016">
    <property type="entry name" value="DUF7595"/>
</dbReference>
<dbReference type="EMBL" id="CM003535">
    <property type="protein sequence ID" value="RCV39603.1"/>
    <property type="molecule type" value="Genomic_DNA"/>
</dbReference>
<name>A0A368SB78_SETIT</name>
<feature type="domain" description="F-box" evidence="1">
    <location>
        <begin position="2"/>
        <end position="37"/>
    </location>
</feature>
<reference evidence="3" key="2">
    <citation type="submission" date="2015-07" db="EMBL/GenBank/DDBJ databases">
        <authorList>
            <person name="Noorani M."/>
        </authorList>
    </citation>
    <scope>NUCLEOTIDE SEQUENCE</scope>
    <source>
        <strain evidence="3">Yugu1</strain>
    </source>
</reference>
<evidence type="ECO:0000259" key="2">
    <source>
        <dbReference type="Pfam" id="PF24523"/>
    </source>
</evidence>
<dbReference type="Pfam" id="PF24523">
    <property type="entry name" value="DUF7595"/>
    <property type="match status" value="1"/>
</dbReference>
<accession>A0A368SB78</accession>
<gene>
    <name evidence="3" type="ORF">SETIT_8G237300v2</name>
</gene>
<dbReference type="InterPro" id="IPR001810">
    <property type="entry name" value="F-box_dom"/>
</dbReference>
<dbReference type="OrthoDB" id="623820at2759"/>
<feature type="domain" description="DUF7595" evidence="2">
    <location>
        <begin position="110"/>
        <end position="336"/>
    </location>
</feature>
<dbReference type="SUPFAM" id="SSF81383">
    <property type="entry name" value="F-box domain"/>
    <property type="match status" value="1"/>
</dbReference>
<dbReference type="AlphaFoldDB" id="A0A368SB78"/>